<protein>
    <recommendedName>
        <fullName evidence="12">DNA 3'-5' helicase</fullName>
        <ecNumber evidence="12">5.6.2.4</ecNumber>
    </recommendedName>
</protein>
<comment type="catalytic activity">
    <reaction evidence="13">
        <text>ATP + H2O = ADP + phosphate + H(+)</text>
        <dbReference type="Rhea" id="RHEA:13065"/>
        <dbReference type="ChEBI" id="CHEBI:15377"/>
        <dbReference type="ChEBI" id="CHEBI:15378"/>
        <dbReference type="ChEBI" id="CHEBI:30616"/>
        <dbReference type="ChEBI" id="CHEBI:43474"/>
        <dbReference type="ChEBI" id="CHEBI:456216"/>
        <dbReference type="EC" id="5.6.2.4"/>
    </reaction>
</comment>
<keyword evidence="5 14" id="KW-0347">Helicase</keyword>
<sequence length="1051" mass="115383">MSAGPGHVMILASAGAGKTYALTTRFVRLLAAGAEPARVVALTFTRKAAGEFFDDILNRLAGAAASEAAAERLAREIERPEWGTADFRGLLRAMIDAMPQLNLGTLDGFFSRMVQAFPLELGLSGEFKLLEEAEARGERQRVLGLIFAAGAVTEVAREDFIESFKRATYGVEEKALGRRLDAFLDEHGETYLSAPSAQAWGNARRIWPDGCAWLEDVQPMEAALARCQAAWPWAELKDKQRARLERFGEQVGAWSPGAAFGPDMEFVLKKALADWPALLSGGAELVIDRLKVSLGPESCAGLRGVVQMVVAAELGRRLEITQGIHAVLRWYDRVYDRQVRRVGKLTFGDVLRILTPEGPGEGAAALERDLIDWRLDARFDHWLLDEFQDTSRVQWSILKPLIDEAVQDPEGRRSFFYVGDVKQAIYGWRGGDARLFREIFDHYNAAQPGAVQEAHLQVSWRSGPSVIAMVNAVFGDEAALAAVLPEATVARWGREWRAHDSARPGLGGWAELREAADEAERFAETLRILREVGAAERGLTVAVLVQKNDTGARLAEYLRAEGSLAAVAESDLHVAFDNPLTSALLALVRAAAHPWDRFARGQVELTPVGAVLADLGWRDGERWVLRVLGEIEELGFGGALAAWVARLEPKLAADDAFSRLRARQVVDAARRFDENGGGSVAAFWQWMESFTLRETESPGVVRVMTVHKAKGLGFDMVIVPDLQGQSVDRRRQGLAVHRDVAGDVDWVMDLPAKLMVDNDEALSALAEEDAAESAYEALCRLYVALTRAKRALYVLVEPTGRSRSRNLPKLLQGALGDTWSDGDALWWQAIAEVDDVAGAGQGGDEPECLPVQRRRRRLLARTPSGDRGAALAGKVWFSRRAGDRAERGTAVHALLATIEWLNEGATGLAEWSEAQRAVGHDGEALAWLEHCLAAPELMVALAPPVMQEGEATVELWRERAFEVALADVWLSGSFDRVTVWRDAAGNACRAVVDDFKTDRVDAGAVLEERAQRYREQLERYRRVVGRLTGLPMSAVGARLVFLEPGRVISLG</sequence>
<evidence type="ECO:0000256" key="7">
    <source>
        <dbReference type="ARBA" id="ARBA00022840"/>
    </source>
</evidence>
<evidence type="ECO:0000256" key="14">
    <source>
        <dbReference type="PROSITE-ProRule" id="PRU00560"/>
    </source>
</evidence>
<keyword evidence="18" id="KW-1185">Reference proteome</keyword>
<evidence type="ECO:0000256" key="3">
    <source>
        <dbReference type="ARBA" id="ARBA00022763"/>
    </source>
</evidence>
<keyword evidence="10" id="KW-0413">Isomerase</keyword>
<name>A0ABZ1C5Z3_9BACT</name>
<reference evidence="17 18" key="1">
    <citation type="submission" date="2023-12" db="EMBL/GenBank/DDBJ databases">
        <title>Description of an unclassified Opitutus bacterium of Verrucomicrobiota.</title>
        <authorList>
            <person name="Zhang D.-F."/>
        </authorList>
    </citation>
    <scope>NUCLEOTIDE SEQUENCE [LARGE SCALE GENOMIC DNA]</scope>
    <source>
        <strain evidence="17 18">WL0086</strain>
    </source>
</reference>
<keyword evidence="1" id="KW-0540">Nuclease</keyword>
<proteinExistence type="predicted"/>
<evidence type="ECO:0000256" key="6">
    <source>
        <dbReference type="ARBA" id="ARBA00022839"/>
    </source>
</evidence>
<evidence type="ECO:0000256" key="10">
    <source>
        <dbReference type="ARBA" id="ARBA00023235"/>
    </source>
</evidence>
<dbReference type="Gene3D" id="3.40.50.300">
    <property type="entry name" value="P-loop containing nucleotide triphosphate hydrolases"/>
    <property type="match status" value="3"/>
</dbReference>
<dbReference type="InterPro" id="IPR027417">
    <property type="entry name" value="P-loop_NTPase"/>
</dbReference>
<feature type="domain" description="UvrD-like helicase C-terminal" evidence="16">
    <location>
        <begin position="475"/>
        <end position="711"/>
    </location>
</feature>
<evidence type="ECO:0000256" key="1">
    <source>
        <dbReference type="ARBA" id="ARBA00022722"/>
    </source>
</evidence>
<evidence type="ECO:0000256" key="2">
    <source>
        <dbReference type="ARBA" id="ARBA00022741"/>
    </source>
</evidence>
<evidence type="ECO:0000256" key="9">
    <source>
        <dbReference type="ARBA" id="ARBA00023204"/>
    </source>
</evidence>
<evidence type="ECO:0000256" key="4">
    <source>
        <dbReference type="ARBA" id="ARBA00022801"/>
    </source>
</evidence>
<dbReference type="InterPro" id="IPR011604">
    <property type="entry name" value="PDDEXK-like_dom_sf"/>
</dbReference>
<dbReference type="PANTHER" id="PTHR11070">
    <property type="entry name" value="UVRD / RECB / PCRA DNA HELICASE FAMILY MEMBER"/>
    <property type="match status" value="1"/>
</dbReference>
<gene>
    <name evidence="17" type="ORF">K1X11_018430</name>
</gene>
<evidence type="ECO:0000259" key="15">
    <source>
        <dbReference type="PROSITE" id="PS51198"/>
    </source>
</evidence>
<feature type="binding site" evidence="14">
    <location>
        <begin position="12"/>
        <end position="19"/>
    </location>
    <ligand>
        <name>ATP</name>
        <dbReference type="ChEBI" id="CHEBI:30616"/>
    </ligand>
</feature>
<keyword evidence="9" id="KW-0234">DNA repair</keyword>
<evidence type="ECO:0000313" key="17">
    <source>
        <dbReference type="EMBL" id="WRQ86793.1"/>
    </source>
</evidence>
<dbReference type="PANTHER" id="PTHR11070:SF67">
    <property type="entry name" value="DNA 3'-5' HELICASE"/>
    <property type="match status" value="1"/>
</dbReference>
<keyword evidence="8" id="KW-0238">DNA-binding</keyword>
<dbReference type="InterPro" id="IPR014016">
    <property type="entry name" value="UvrD-like_ATP-bd"/>
</dbReference>
<evidence type="ECO:0000313" key="18">
    <source>
        <dbReference type="Proteomes" id="UP000738431"/>
    </source>
</evidence>
<dbReference type="SUPFAM" id="SSF52540">
    <property type="entry name" value="P-loop containing nucleoside triphosphate hydrolases"/>
    <property type="match status" value="1"/>
</dbReference>
<evidence type="ECO:0000259" key="16">
    <source>
        <dbReference type="PROSITE" id="PS51217"/>
    </source>
</evidence>
<evidence type="ECO:0000256" key="8">
    <source>
        <dbReference type="ARBA" id="ARBA00023125"/>
    </source>
</evidence>
<keyword evidence="4 14" id="KW-0378">Hydrolase</keyword>
<evidence type="ECO:0000256" key="13">
    <source>
        <dbReference type="ARBA" id="ARBA00048988"/>
    </source>
</evidence>
<feature type="domain" description="UvrD-like helicase ATP-binding" evidence="15">
    <location>
        <begin position="1"/>
        <end position="463"/>
    </location>
</feature>
<dbReference type="PROSITE" id="PS51217">
    <property type="entry name" value="UVRD_HELICASE_CTER"/>
    <property type="match status" value="1"/>
</dbReference>
<dbReference type="Pfam" id="PF00580">
    <property type="entry name" value="UvrD-helicase"/>
    <property type="match status" value="2"/>
</dbReference>
<dbReference type="InterPro" id="IPR038726">
    <property type="entry name" value="PDDEXK_AddAB-type"/>
</dbReference>
<dbReference type="SUPFAM" id="SSF52980">
    <property type="entry name" value="Restriction endonuclease-like"/>
    <property type="match status" value="1"/>
</dbReference>
<comment type="catalytic activity">
    <reaction evidence="11">
        <text>Couples ATP hydrolysis with the unwinding of duplex DNA by translocating in the 3'-5' direction.</text>
        <dbReference type="EC" id="5.6.2.4"/>
    </reaction>
</comment>
<keyword evidence="7 14" id="KW-0067">ATP-binding</keyword>
<evidence type="ECO:0000256" key="5">
    <source>
        <dbReference type="ARBA" id="ARBA00022806"/>
    </source>
</evidence>
<dbReference type="Pfam" id="PF13361">
    <property type="entry name" value="UvrD_C"/>
    <property type="match status" value="1"/>
</dbReference>
<keyword evidence="2 14" id="KW-0547">Nucleotide-binding</keyword>
<dbReference type="Pfam" id="PF12705">
    <property type="entry name" value="PDDEXK_1"/>
    <property type="match status" value="1"/>
</dbReference>
<dbReference type="InterPro" id="IPR011335">
    <property type="entry name" value="Restrct_endonuc-II-like"/>
</dbReference>
<dbReference type="EC" id="5.6.2.4" evidence="12"/>
<keyword evidence="3" id="KW-0227">DNA damage</keyword>
<keyword evidence="6" id="KW-0269">Exonuclease</keyword>
<evidence type="ECO:0000256" key="11">
    <source>
        <dbReference type="ARBA" id="ARBA00034617"/>
    </source>
</evidence>
<dbReference type="PROSITE" id="PS51198">
    <property type="entry name" value="UVRD_HELICASE_ATP_BIND"/>
    <property type="match status" value="1"/>
</dbReference>
<dbReference type="Gene3D" id="3.90.320.10">
    <property type="match status" value="1"/>
</dbReference>
<organism evidence="17 18">
    <name type="scientific">Actomonas aquatica</name>
    <dbReference type="NCBI Taxonomy" id="2866162"/>
    <lineage>
        <taxon>Bacteria</taxon>
        <taxon>Pseudomonadati</taxon>
        <taxon>Verrucomicrobiota</taxon>
        <taxon>Opitutia</taxon>
        <taxon>Opitutales</taxon>
        <taxon>Opitutaceae</taxon>
        <taxon>Actomonas</taxon>
    </lineage>
</organism>
<dbReference type="InterPro" id="IPR014017">
    <property type="entry name" value="DNA_helicase_UvrD-like_C"/>
</dbReference>
<dbReference type="EMBL" id="CP139781">
    <property type="protein sequence ID" value="WRQ86793.1"/>
    <property type="molecule type" value="Genomic_DNA"/>
</dbReference>
<dbReference type="InterPro" id="IPR000212">
    <property type="entry name" value="DNA_helicase_UvrD/REP"/>
</dbReference>
<dbReference type="RefSeq" id="WP_221030629.1">
    <property type="nucleotide sequence ID" value="NZ_CP139781.1"/>
</dbReference>
<evidence type="ECO:0000256" key="12">
    <source>
        <dbReference type="ARBA" id="ARBA00034808"/>
    </source>
</evidence>
<accession>A0ABZ1C5Z3</accession>
<dbReference type="Proteomes" id="UP000738431">
    <property type="component" value="Chromosome"/>
</dbReference>